<proteinExistence type="predicted"/>
<dbReference type="InterPro" id="IPR029492">
    <property type="entry name" value="DUF4435"/>
</dbReference>
<evidence type="ECO:0000259" key="1">
    <source>
        <dbReference type="Pfam" id="PF14491"/>
    </source>
</evidence>
<gene>
    <name evidence="2" type="ORF">AA15669_1462</name>
</gene>
<evidence type="ECO:0000313" key="2">
    <source>
        <dbReference type="EMBL" id="GBQ07625.1"/>
    </source>
</evidence>
<protein>
    <recommendedName>
        <fullName evidence="1">DUF4435 domain-containing protein</fullName>
    </recommendedName>
</protein>
<reference evidence="2" key="1">
    <citation type="submission" date="2013-04" db="EMBL/GenBank/DDBJ databases">
        <title>The genome sequencing project of 58 acetic acid bacteria.</title>
        <authorList>
            <person name="Okamoto-Kainuma A."/>
            <person name="Ishikawa M."/>
            <person name="Umino S."/>
            <person name="Koizumi Y."/>
            <person name="Shiwa Y."/>
            <person name="Yoshikawa H."/>
            <person name="Matsutani M."/>
            <person name="Matsushita K."/>
        </authorList>
    </citation>
    <scope>NUCLEOTIDE SEQUENCE</scope>
    <source>
        <strain evidence="2">DSM 15669</strain>
    </source>
</reference>
<organism evidence="2 3">
    <name type="scientific">Saccharibacter floricola DSM 15669</name>
    <dbReference type="NCBI Taxonomy" id="1123227"/>
    <lineage>
        <taxon>Bacteria</taxon>
        <taxon>Pseudomonadati</taxon>
        <taxon>Pseudomonadota</taxon>
        <taxon>Alphaproteobacteria</taxon>
        <taxon>Acetobacterales</taxon>
        <taxon>Acetobacteraceae</taxon>
        <taxon>Saccharibacter</taxon>
    </lineage>
</organism>
<dbReference type="Proteomes" id="UP001062901">
    <property type="component" value="Unassembled WGS sequence"/>
</dbReference>
<sequence length="275" mass="31799">MYPARAAQGLGELKAHSNELEIFVEDKSQRRFWLLLLQRYAPNINLKIGSINPLGGRDMVLEACRCDQTNNSRKRLYIIDSDFDIVLQKRKERLKHLYKLKRYCVENYLVSQSSIDGVALTLGKKDTDTDINIERWVKDNEDILKELFVCYAVAYDLSFSGEPTVSYGCHRLLDNNNYCREKVEERIFSLYESMRNKFGSDSVEKTKEAVRKQSVTLKAIEMCSAKDYIIPVLFNMLKRSIGINSEKKVFIRILASFADEKIDPELTQILNKAAK</sequence>
<accession>A0ABQ0NZX8</accession>
<comment type="caution">
    <text evidence="2">The sequence shown here is derived from an EMBL/GenBank/DDBJ whole genome shotgun (WGS) entry which is preliminary data.</text>
</comment>
<keyword evidence="3" id="KW-1185">Reference proteome</keyword>
<dbReference type="EMBL" id="BAQD01000040">
    <property type="protein sequence ID" value="GBQ07625.1"/>
    <property type="molecule type" value="Genomic_DNA"/>
</dbReference>
<evidence type="ECO:0000313" key="3">
    <source>
        <dbReference type="Proteomes" id="UP001062901"/>
    </source>
</evidence>
<name>A0ABQ0NZX8_9PROT</name>
<feature type="domain" description="DUF4435" evidence="1">
    <location>
        <begin position="22"/>
        <end position="241"/>
    </location>
</feature>
<dbReference type="Pfam" id="PF14491">
    <property type="entry name" value="DUF4435"/>
    <property type="match status" value="1"/>
</dbReference>